<keyword evidence="8" id="KW-1185">Reference proteome</keyword>
<dbReference type="Pfam" id="PF05672">
    <property type="entry name" value="MAP7"/>
    <property type="match status" value="1"/>
</dbReference>
<evidence type="ECO:0000313" key="7">
    <source>
        <dbReference type="EMBL" id="KAJ8409651.1"/>
    </source>
</evidence>
<dbReference type="EMBL" id="JAINUG010000029">
    <property type="protein sequence ID" value="KAJ8409651.1"/>
    <property type="molecule type" value="Genomic_DNA"/>
</dbReference>
<evidence type="ECO:0000313" key="8">
    <source>
        <dbReference type="Proteomes" id="UP001221898"/>
    </source>
</evidence>
<dbReference type="GO" id="GO:0000226">
    <property type="term" value="P:microtubule cytoskeleton organization"/>
    <property type="evidence" value="ECO:0007669"/>
    <property type="project" value="InterPro"/>
</dbReference>
<keyword evidence="4" id="KW-0175">Coiled coil</keyword>
<evidence type="ECO:0000256" key="2">
    <source>
        <dbReference type="ARBA" id="ARBA00007525"/>
    </source>
</evidence>
<comment type="caution">
    <text evidence="7">The sequence shown here is derived from an EMBL/GenBank/DDBJ whole genome shotgun (WGS) entry which is preliminary data.</text>
</comment>
<feature type="region of interest" description="Disordered" evidence="6">
    <location>
        <begin position="1"/>
        <end position="200"/>
    </location>
</feature>
<organism evidence="7 8">
    <name type="scientific">Aldrovandia affinis</name>
    <dbReference type="NCBI Taxonomy" id="143900"/>
    <lineage>
        <taxon>Eukaryota</taxon>
        <taxon>Metazoa</taxon>
        <taxon>Chordata</taxon>
        <taxon>Craniata</taxon>
        <taxon>Vertebrata</taxon>
        <taxon>Euteleostomi</taxon>
        <taxon>Actinopterygii</taxon>
        <taxon>Neopterygii</taxon>
        <taxon>Teleostei</taxon>
        <taxon>Notacanthiformes</taxon>
        <taxon>Halosauridae</taxon>
        <taxon>Aldrovandia</taxon>
    </lineage>
</organism>
<evidence type="ECO:0000256" key="5">
    <source>
        <dbReference type="ARBA" id="ARBA00023212"/>
    </source>
</evidence>
<proteinExistence type="inferred from homology"/>
<comment type="subcellular location">
    <subcellularLocation>
        <location evidence="1">Cytoplasm</location>
        <location evidence="1">Cytoskeleton</location>
    </subcellularLocation>
</comment>
<comment type="similarity">
    <text evidence="2">Belongs to the MAP7 family.</text>
</comment>
<dbReference type="GO" id="GO:0015630">
    <property type="term" value="C:microtubule cytoskeleton"/>
    <property type="evidence" value="ECO:0007669"/>
    <property type="project" value="InterPro"/>
</dbReference>
<evidence type="ECO:0000256" key="4">
    <source>
        <dbReference type="ARBA" id="ARBA00023054"/>
    </source>
</evidence>
<feature type="compositionally biased region" description="Polar residues" evidence="6">
    <location>
        <begin position="133"/>
        <end position="144"/>
    </location>
</feature>
<reference evidence="7" key="1">
    <citation type="journal article" date="2023" name="Science">
        <title>Genome structures resolve the early diversification of teleost fishes.</title>
        <authorList>
            <person name="Parey E."/>
            <person name="Louis A."/>
            <person name="Montfort J."/>
            <person name="Bouchez O."/>
            <person name="Roques C."/>
            <person name="Iampietro C."/>
            <person name="Lluch J."/>
            <person name="Castinel A."/>
            <person name="Donnadieu C."/>
            <person name="Desvignes T."/>
            <person name="Floi Bucao C."/>
            <person name="Jouanno E."/>
            <person name="Wen M."/>
            <person name="Mejri S."/>
            <person name="Dirks R."/>
            <person name="Jansen H."/>
            <person name="Henkel C."/>
            <person name="Chen W.J."/>
            <person name="Zahm M."/>
            <person name="Cabau C."/>
            <person name="Klopp C."/>
            <person name="Thompson A.W."/>
            <person name="Robinson-Rechavi M."/>
            <person name="Braasch I."/>
            <person name="Lecointre G."/>
            <person name="Bobe J."/>
            <person name="Postlethwait J.H."/>
            <person name="Berthelot C."/>
            <person name="Roest Crollius H."/>
            <person name="Guiguen Y."/>
        </authorList>
    </citation>
    <scope>NUCLEOTIDE SEQUENCE</scope>
    <source>
        <strain evidence="7">NC1722</strain>
    </source>
</reference>
<accession>A0AAD7SVR9</accession>
<sequence length="255" mass="29831">MLREEAERRSKEEIARRKVEERARREVEERARREEEAQRLAEERRKREEEEKLAEEERLEKEREEAECLQKQKEEEELRQREEAERVRLEREKHFQKEEAERLERKKRLEEIMKRTRRSEPTEKKSVPHRNGEFSQQKAESTALTPEPRSVTVTNPEDSEHSDRNGHRVPGPSPALPTIAESPSATEAQPKENGVPAQGDAFEEVINLPVGTKMSRLDIGHDDDLIPVVAFRENGSLRPLASMEDVQARQRAEPP</sequence>
<dbReference type="PANTHER" id="PTHR15073:SF4">
    <property type="entry name" value="ENSCONSIN"/>
    <property type="match status" value="1"/>
</dbReference>
<dbReference type="InterPro" id="IPR051483">
    <property type="entry name" value="MAP7_domain-containing"/>
</dbReference>
<protein>
    <submittedName>
        <fullName evidence="7">Uncharacterized protein</fullName>
    </submittedName>
</protein>
<dbReference type="PANTHER" id="PTHR15073">
    <property type="entry name" value="MICROTUBULE-ASSOCIATED PROTEIN"/>
    <property type="match status" value="1"/>
</dbReference>
<evidence type="ECO:0000256" key="1">
    <source>
        <dbReference type="ARBA" id="ARBA00004245"/>
    </source>
</evidence>
<feature type="compositionally biased region" description="Basic and acidic residues" evidence="6">
    <location>
        <begin position="1"/>
        <end position="132"/>
    </location>
</feature>
<dbReference type="Proteomes" id="UP001221898">
    <property type="component" value="Unassembled WGS sequence"/>
</dbReference>
<dbReference type="InterPro" id="IPR008604">
    <property type="entry name" value="MAP7_fam"/>
</dbReference>
<keyword evidence="3" id="KW-0963">Cytoplasm</keyword>
<dbReference type="AlphaFoldDB" id="A0AAD7SVR9"/>
<name>A0AAD7SVR9_9TELE</name>
<evidence type="ECO:0000256" key="6">
    <source>
        <dbReference type="SAM" id="MobiDB-lite"/>
    </source>
</evidence>
<gene>
    <name evidence="7" type="ORF">AAFF_G00217100</name>
</gene>
<keyword evidence="5" id="KW-0206">Cytoskeleton</keyword>
<evidence type="ECO:0000256" key="3">
    <source>
        <dbReference type="ARBA" id="ARBA00022490"/>
    </source>
</evidence>